<name>A0AAV4F377_9GAST</name>
<proteinExistence type="predicted"/>
<gene>
    <name evidence="1" type="ORF">ElyMa_003700800</name>
</gene>
<protein>
    <submittedName>
        <fullName evidence="1">Uncharacterized protein</fullName>
    </submittedName>
</protein>
<dbReference type="EMBL" id="BMAT01007591">
    <property type="protein sequence ID" value="GFR67240.1"/>
    <property type="molecule type" value="Genomic_DNA"/>
</dbReference>
<evidence type="ECO:0000313" key="1">
    <source>
        <dbReference type="EMBL" id="GFR67240.1"/>
    </source>
</evidence>
<dbReference type="AlphaFoldDB" id="A0AAV4F377"/>
<comment type="caution">
    <text evidence="1">The sequence shown here is derived from an EMBL/GenBank/DDBJ whole genome shotgun (WGS) entry which is preliminary data.</text>
</comment>
<accession>A0AAV4F377</accession>
<organism evidence="1 2">
    <name type="scientific">Elysia marginata</name>
    <dbReference type="NCBI Taxonomy" id="1093978"/>
    <lineage>
        <taxon>Eukaryota</taxon>
        <taxon>Metazoa</taxon>
        <taxon>Spiralia</taxon>
        <taxon>Lophotrochozoa</taxon>
        <taxon>Mollusca</taxon>
        <taxon>Gastropoda</taxon>
        <taxon>Heterobranchia</taxon>
        <taxon>Euthyneura</taxon>
        <taxon>Panpulmonata</taxon>
        <taxon>Sacoglossa</taxon>
        <taxon>Placobranchoidea</taxon>
        <taxon>Plakobranchidae</taxon>
        <taxon>Elysia</taxon>
    </lineage>
</organism>
<sequence>MWREIKGTTHNVVEKHVPKRRSLNCKSKPLWMNTTVLATVKKKLAPIRWGSGSRRPMGLRLFKIRIYKSLRTTEGTQWNDKSNIIYSIRGVDKKPETSQTT</sequence>
<reference evidence="1 2" key="1">
    <citation type="journal article" date="2021" name="Elife">
        <title>Chloroplast acquisition without the gene transfer in kleptoplastic sea slugs, Plakobranchus ocellatus.</title>
        <authorList>
            <person name="Maeda T."/>
            <person name="Takahashi S."/>
            <person name="Yoshida T."/>
            <person name="Shimamura S."/>
            <person name="Takaki Y."/>
            <person name="Nagai Y."/>
            <person name="Toyoda A."/>
            <person name="Suzuki Y."/>
            <person name="Arimoto A."/>
            <person name="Ishii H."/>
            <person name="Satoh N."/>
            <person name="Nishiyama T."/>
            <person name="Hasebe M."/>
            <person name="Maruyama T."/>
            <person name="Minagawa J."/>
            <person name="Obokata J."/>
            <person name="Shigenobu S."/>
        </authorList>
    </citation>
    <scope>NUCLEOTIDE SEQUENCE [LARGE SCALE GENOMIC DNA]</scope>
</reference>
<evidence type="ECO:0000313" key="2">
    <source>
        <dbReference type="Proteomes" id="UP000762676"/>
    </source>
</evidence>
<keyword evidence="2" id="KW-1185">Reference proteome</keyword>
<dbReference type="Proteomes" id="UP000762676">
    <property type="component" value="Unassembled WGS sequence"/>
</dbReference>